<dbReference type="PANTHER" id="PTHR46362">
    <property type="entry name" value="GEM-ASSOCIATED PROTEIN 5"/>
    <property type="match status" value="1"/>
</dbReference>
<feature type="region of interest" description="Disordered" evidence="1">
    <location>
        <begin position="1894"/>
        <end position="1960"/>
    </location>
</feature>
<feature type="compositionally biased region" description="Basic residues" evidence="1">
    <location>
        <begin position="814"/>
        <end position="824"/>
    </location>
</feature>
<feature type="compositionally biased region" description="Basic and acidic residues" evidence="1">
    <location>
        <begin position="1455"/>
        <end position="1471"/>
    </location>
</feature>
<reference evidence="2 3" key="1">
    <citation type="journal article" date="2016" name="Nat. Commun.">
        <title>Local admixture of amplified and diversified secreted pathogenesis determinants shapes mosaic Toxoplasma gondii genomes.</title>
        <authorList>
            <person name="Lorenzi H."/>
            <person name="Khan A."/>
            <person name="Behnke M.S."/>
            <person name="Namasivayam S."/>
            <person name="Swapna L.S."/>
            <person name="Hadjithomas M."/>
            <person name="Karamycheva S."/>
            <person name="Pinney D."/>
            <person name="Brunk B.P."/>
            <person name="Ajioka J.W."/>
            <person name="Ajzenberg D."/>
            <person name="Boothroyd J.C."/>
            <person name="Boyle J.P."/>
            <person name="Darde M.L."/>
            <person name="Diaz-Miranda M.A."/>
            <person name="Dubey J.P."/>
            <person name="Fritz H.M."/>
            <person name="Gennari S.M."/>
            <person name="Gregory B.D."/>
            <person name="Kim K."/>
            <person name="Saeij J.P."/>
            <person name="Su C."/>
            <person name="White M.W."/>
            <person name="Zhu X.Q."/>
            <person name="Howe D.K."/>
            <person name="Rosenthal B.M."/>
            <person name="Grigg M.E."/>
            <person name="Parkinson J."/>
            <person name="Liu L."/>
            <person name="Kissinger J.C."/>
            <person name="Roos D.S."/>
            <person name="Sibley L.D."/>
        </authorList>
    </citation>
    <scope>NUCLEOTIDE SEQUENCE [LARGE SCALE GENOMIC DNA]</scope>
    <source>
        <strain evidence="2 3">COUG</strain>
    </source>
</reference>
<dbReference type="Pfam" id="PF00400">
    <property type="entry name" value="WD40"/>
    <property type="match status" value="1"/>
</dbReference>
<feature type="region of interest" description="Disordered" evidence="1">
    <location>
        <begin position="1450"/>
        <end position="1475"/>
    </location>
</feature>
<evidence type="ECO:0000256" key="1">
    <source>
        <dbReference type="SAM" id="MobiDB-lite"/>
    </source>
</evidence>
<feature type="compositionally biased region" description="Basic and acidic residues" evidence="1">
    <location>
        <begin position="336"/>
        <end position="353"/>
    </location>
</feature>
<feature type="compositionally biased region" description="Basic and acidic residues" evidence="1">
    <location>
        <begin position="1986"/>
        <end position="2073"/>
    </location>
</feature>
<protein>
    <submittedName>
        <fullName evidence="2">WD domain, G-beta repeat-containing protein</fullName>
    </submittedName>
</protein>
<feature type="region of interest" description="Disordered" evidence="1">
    <location>
        <begin position="763"/>
        <end position="836"/>
    </location>
</feature>
<feature type="compositionally biased region" description="Basic and acidic residues" evidence="1">
    <location>
        <begin position="1384"/>
        <end position="1404"/>
    </location>
</feature>
<dbReference type="GO" id="GO:0003730">
    <property type="term" value="F:mRNA 3'-UTR binding"/>
    <property type="evidence" value="ECO:0007669"/>
    <property type="project" value="TreeGrafter"/>
</dbReference>
<feature type="compositionally biased region" description="Basic and acidic residues" evidence="1">
    <location>
        <begin position="684"/>
        <end position="695"/>
    </location>
</feature>
<dbReference type="InterPro" id="IPR036322">
    <property type="entry name" value="WD40_repeat_dom_sf"/>
</dbReference>
<dbReference type="SUPFAM" id="SSF50978">
    <property type="entry name" value="WD40 repeat-like"/>
    <property type="match status" value="1"/>
</dbReference>
<dbReference type="InterPro" id="IPR052640">
    <property type="entry name" value="Gemin-5"/>
</dbReference>
<sequence length="2101" mass="220693">MATPGDSQDASASWGTGQSQAFLPERSLPACLASSTDVSSSQSASSPSNICSSSSASSSSPSLASSPSPCVVFPPCSASSSVSADLPALSPCPSLLSLLPASPNWFAAAVLSVHPQTTVALLCSKSAIFLFDLVSACPVSFIDCGLFARPVGVSWLLSPASLLPLFRSSQPASAGNALRGDSPRSQSKSEAPAATLATARTASDSGEEQQPTCRSHALCCGLAAAIPRDGDIWDPAAVVSPFSPFFVSYHHDRSVRLWRVEAALASLFSAEPEAPADSRPGAAREAERRALPSSPGGKMISQVAIHRSHKDDVAALAVWTGAAREGLAPRRTAASRRRESGEGAPEDAQRGEGEGGEQAAGDSLRETQRDGQETETELGGFCVTGDKRGRVILWCLSPQIFRRPADSREEPQRRHTTTTTLAFSPLPGRAVSALALVQPSREAAECLLAGEAQAHIGDKQGSLDSLAAPEKTHAGCEDDGPDGPSSSQPASAFSHPQRVDAEHRCLRAPLVAVGYATGTVLLVNLFEEQVLQCFQHHSDDICALAFLFPPVASSSESALSSLTADGSPHSASRLCLLAGSRDGQVSFWDLAGERPALLHAFFVDDPHKQVLPVCSPSPTNMPVSPGDFSSSSGSSSASSSSSSSASSSSSSSASSSSSSSASSSSSSASSSSSSPGTQRKSKGKGREKGERPGGSAERRWLCMHWQPIMPAYVFFGTSAGRVYLWRVSPLLPQSNPSQSSASALAPSPASLVSFTSSLSSAPSPSSSASLAVSSASSPPQEPPALQVPSAAPGPEAEEGPQTEASGATNAAKEQKKRATRKKEKKEKTETSASAFLPPVMLTQPHTRPVFSIGGFGFWSRHEGPSPLASGLAPPLSPRPPTAHVLLFTSSMDRRLSLLDLSLSPCLPQSRSESSLQSREATERPPPEAPSWRSQEALTTEKPRPRATLHAPLKGGETRVLWHLHTLGGWVNSLSVSPSSHLLVGCGDATVRVVDLLQLLRQEKPDRGMPRSPRCASLPLSRAPPAPCQRTSAPEEGPRRECSGRTASPDAGTLRASASCLTHTPGAETKQTRAKEALLAAMNRRGEAALGSQAFSSLSLWRGLLASVERVTWHPTVPEVFAFGLADGSIGLGFLSGLEGSSAALPLASPATSSQVVLLSKAPLPGKVTRLHWLRCPSEEAIESLLLPWRFSDRETGDAKQPGWRDPGDKGDRGDTGDRGERREAVESTGEGGGRQLEVLRDSRRAKREKGRVKDTTRDKGNPFAVWCLLYGTEAGALQVTSPLPEYLLAKKNANLSAVSASVCSVKPVSSPRSGEGSGAYANGGEEEEAKNKPPLSEAEGSGAGSSSQQDGEDAPSRTRSPALETPCGACSNGDKEDTEEGEESRDKTTLEVEGNKDNKGVELEKKKEKMKLELAKRNKKKQELEGLPFVLSSVSTAVVQALIAASCRGTSSRSHRVENKDVDRDSNREEQIQSSGQINEIIRGIHGAKSGNEGEAETGGCWDLVCLVRERGTGLQETSAARSGEPTVNSDAACDLLFLLPLASHTLFSQATSSAHLFSPSDLASSSVSSPSSPGSRSGGLSPVAFLPLGSVTLPLKAVATCASSTAPQWCVACAQRRQERLARAELRGHVEGKPGETWERAQVMAKAEAGDLGLGSQFFCPFPLPSSGKLFPPCMQLLAIGDATGALWVGAWPLLFEALVFGEASERHSATVPASALQNETTRESLLSVSSPESVRDPKCPPLSSSHSSSSSSPSSSSASPPSSGSLGPSSTSLGTAALSLSSPCSFPSSCPFAELSLSFSPASLWVQIPSGEKPGGRLGCCDEAPRVHAVRGGKGRATDVSFGTRWVEQKETKGERQSTKFLVEILLGAIFASGVAEVFVIAPACTLERQNDAGPQEQLGAGETARGLPEKDANEATTLNNRGGLHSEQAEGGGSKEERKGRTEGNGRREEEEKVVSRGSGLRVCLVGRLDRAACAAISQGQGAEKREAKNEGKTQKKGEAETTEIGRDTVKKTEAEENENEKKLGGEQAKKEEKTEDERNERNERNAEAEKEKEKKKEGGNGKKEGKSRGLDQGGALLSCCWHEQPIPPRLKLIIARK</sequence>
<name>A0A2G8Y255_TOXGO</name>
<feature type="compositionally biased region" description="Low complexity" evidence="1">
    <location>
        <begin position="629"/>
        <end position="674"/>
    </location>
</feature>
<dbReference type="EMBL" id="AGQR02001608">
    <property type="protein sequence ID" value="PIM01343.1"/>
    <property type="molecule type" value="Genomic_DNA"/>
</dbReference>
<feature type="region of interest" description="Disordered" evidence="1">
    <location>
        <begin position="1194"/>
        <end position="1257"/>
    </location>
</feature>
<feature type="compositionally biased region" description="Basic and acidic residues" evidence="1">
    <location>
        <begin position="1205"/>
        <end position="1225"/>
    </location>
</feature>
<feature type="region of interest" description="Disordered" evidence="1">
    <location>
        <begin position="174"/>
        <end position="210"/>
    </location>
</feature>
<dbReference type="VEuPathDB" id="ToxoDB:TGCOUG_272040A"/>
<feature type="compositionally biased region" description="Low complexity" evidence="1">
    <location>
        <begin position="763"/>
        <end position="778"/>
    </location>
</feature>
<feature type="compositionally biased region" description="Low complexity" evidence="1">
    <location>
        <begin position="1743"/>
        <end position="1772"/>
    </location>
</feature>
<dbReference type="GO" id="GO:0005634">
    <property type="term" value="C:nucleus"/>
    <property type="evidence" value="ECO:0007669"/>
    <property type="project" value="TreeGrafter"/>
</dbReference>
<evidence type="ECO:0000313" key="2">
    <source>
        <dbReference type="EMBL" id="PIM01343.1"/>
    </source>
</evidence>
<dbReference type="InterPro" id="IPR015943">
    <property type="entry name" value="WD40/YVTN_repeat-like_dom_sf"/>
</dbReference>
<feature type="compositionally biased region" description="Basic and acidic residues" evidence="1">
    <location>
        <begin position="1936"/>
        <end position="1958"/>
    </location>
</feature>
<accession>A0A2G8Y255</accession>
<feature type="region of interest" description="Disordered" evidence="1">
    <location>
        <begin position="326"/>
        <end position="381"/>
    </location>
</feature>
<feature type="region of interest" description="Disordered" evidence="1">
    <location>
        <begin position="1713"/>
        <end position="1772"/>
    </location>
</feature>
<feature type="region of interest" description="Disordered" evidence="1">
    <location>
        <begin position="1302"/>
        <end position="1404"/>
    </location>
</feature>
<feature type="compositionally biased region" description="Low complexity" evidence="1">
    <location>
        <begin position="906"/>
        <end position="918"/>
    </location>
</feature>
<dbReference type="Proteomes" id="UP000236343">
    <property type="component" value="Unassembled WGS sequence"/>
</dbReference>
<dbReference type="Gene3D" id="2.130.10.10">
    <property type="entry name" value="YVTN repeat-like/Quinoprotein amine dehydrogenase"/>
    <property type="match status" value="2"/>
</dbReference>
<dbReference type="SMART" id="SM00320">
    <property type="entry name" value="WD40"/>
    <property type="match status" value="2"/>
</dbReference>
<dbReference type="InterPro" id="IPR001680">
    <property type="entry name" value="WD40_rpt"/>
</dbReference>
<feature type="region of interest" description="Disordered" evidence="1">
    <location>
        <begin position="613"/>
        <end position="695"/>
    </location>
</feature>
<comment type="caution">
    <text evidence="2">The sequence shown here is derived from an EMBL/GenBank/DDBJ whole genome shotgun (WGS) entry which is preliminary data.</text>
</comment>
<feature type="region of interest" description="Disordered" evidence="1">
    <location>
        <begin position="469"/>
        <end position="494"/>
    </location>
</feature>
<feature type="compositionally biased region" description="Low complexity" evidence="1">
    <location>
        <begin position="1725"/>
        <end position="1734"/>
    </location>
</feature>
<dbReference type="GO" id="GO:0000387">
    <property type="term" value="P:spliceosomal snRNP assembly"/>
    <property type="evidence" value="ECO:0007669"/>
    <property type="project" value="TreeGrafter"/>
</dbReference>
<feature type="compositionally biased region" description="Basic and acidic residues" evidence="1">
    <location>
        <begin position="363"/>
        <end position="372"/>
    </location>
</feature>
<feature type="region of interest" description="Disordered" evidence="1">
    <location>
        <begin position="1981"/>
        <end position="2077"/>
    </location>
</feature>
<feature type="compositionally biased region" description="Low complexity" evidence="1">
    <location>
        <begin position="1336"/>
        <end position="1349"/>
    </location>
</feature>
<proteinExistence type="predicted"/>
<feature type="region of interest" description="Disordered" evidence="1">
    <location>
        <begin position="1003"/>
        <end position="1050"/>
    </location>
</feature>
<feature type="region of interest" description="Disordered" evidence="1">
    <location>
        <begin position="906"/>
        <end position="951"/>
    </location>
</feature>
<dbReference type="PANTHER" id="PTHR46362:SF1">
    <property type="entry name" value="GEM-ASSOCIATED PROTEIN 5"/>
    <property type="match status" value="1"/>
</dbReference>
<feature type="region of interest" description="Disordered" evidence="1">
    <location>
        <begin position="37"/>
        <end position="57"/>
    </location>
</feature>
<organism evidence="2 3">
    <name type="scientific">Toxoplasma gondii COUG</name>
    <dbReference type="NCBI Taxonomy" id="1074873"/>
    <lineage>
        <taxon>Eukaryota</taxon>
        <taxon>Sar</taxon>
        <taxon>Alveolata</taxon>
        <taxon>Apicomplexa</taxon>
        <taxon>Conoidasida</taxon>
        <taxon>Coccidia</taxon>
        <taxon>Eucoccidiorida</taxon>
        <taxon>Eimeriorina</taxon>
        <taxon>Sarcocystidae</taxon>
        <taxon>Toxoplasma</taxon>
    </lineage>
</organism>
<gene>
    <name evidence="2" type="ORF">TGCOUG_272040A</name>
</gene>
<dbReference type="GO" id="GO:0032797">
    <property type="term" value="C:SMN complex"/>
    <property type="evidence" value="ECO:0007669"/>
    <property type="project" value="TreeGrafter"/>
</dbReference>
<feature type="region of interest" description="Disordered" evidence="1">
    <location>
        <begin position="271"/>
        <end position="298"/>
    </location>
</feature>
<feature type="compositionally biased region" description="Low complexity" evidence="1">
    <location>
        <begin position="191"/>
        <end position="202"/>
    </location>
</feature>
<evidence type="ECO:0000313" key="3">
    <source>
        <dbReference type="Proteomes" id="UP000236343"/>
    </source>
</evidence>